<dbReference type="Gene3D" id="2.10.25.10">
    <property type="entry name" value="Laminin"/>
    <property type="match status" value="1"/>
</dbReference>
<dbReference type="Proteomes" id="UP000076420">
    <property type="component" value="Unassembled WGS sequence"/>
</dbReference>
<dbReference type="EnsemblMetazoa" id="BGLB031697-RA">
    <property type="protein sequence ID" value="BGLB031697-PA"/>
    <property type="gene ID" value="BGLB031697"/>
</dbReference>
<organism evidence="7 8">
    <name type="scientific">Biomphalaria glabrata</name>
    <name type="common">Bloodfluke planorb</name>
    <name type="synonym">Freshwater snail</name>
    <dbReference type="NCBI Taxonomy" id="6526"/>
    <lineage>
        <taxon>Eukaryota</taxon>
        <taxon>Metazoa</taxon>
        <taxon>Spiralia</taxon>
        <taxon>Lophotrochozoa</taxon>
        <taxon>Mollusca</taxon>
        <taxon>Gastropoda</taxon>
        <taxon>Heterobranchia</taxon>
        <taxon>Euthyneura</taxon>
        <taxon>Panpulmonata</taxon>
        <taxon>Hygrophila</taxon>
        <taxon>Lymnaeoidea</taxon>
        <taxon>Planorbidae</taxon>
        <taxon>Biomphalaria</taxon>
    </lineage>
</organism>
<dbReference type="GO" id="GO:0007154">
    <property type="term" value="P:cell communication"/>
    <property type="evidence" value="ECO:0007669"/>
    <property type="project" value="InterPro"/>
</dbReference>
<dbReference type="AlphaFoldDB" id="A0A2C9LJH2"/>
<dbReference type="CDD" id="cd00055">
    <property type="entry name" value="EGF_Lam"/>
    <property type="match status" value="1"/>
</dbReference>
<dbReference type="PROSITE" id="PS01180">
    <property type="entry name" value="CUB"/>
    <property type="match status" value="2"/>
</dbReference>
<feature type="domain" description="CUB" evidence="6">
    <location>
        <begin position="1"/>
        <end position="71"/>
    </location>
</feature>
<dbReference type="VEuPathDB" id="VectorBase:BGLAX_046763"/>
<keyword evidence="3" id="KW-0677">Repeat</keyword>
<feature type="domain" description="CUB" evidence="6">
    <location>
        <begin position="74"/>
        <end position="183"/>
    </location>
</feature>
<evidence type="ECO:0000259" key="6">
    <source>
        <dbReference type="PROSITE" id="PS01180"/>
    </source>
</evidence>
<dbReference type="STRING" id="6526.A0A2C9LJH2"/>
<keyword evidence="2" id="KW-0245">EGF-like domain</keyword>
<keyword evidence="4" id="KW-1015">Disulfide bond</keyword>
<gene>
    <name evidence="7" type="primary">106076472</name>
</gene>
<accession>A0A2C9LJH2</accession>
<dbReference type="GO" id="GO:0016020">
    <property type="term" value="C:membrane"/>
    <property type="evidence" value="ECO:0007669"/>
    <property type="project" value="InterPro"/>
</dbReference>
<dbReference type="SMART" id="SM00051">
    <property type="entry name" value="DSL"/>
    <property type="match status" value="1"/>
</dbReference>
<evidence type="ECO:0000313" key="7">
    <source>
        <dbReference type="EnsemblMetazoa" id="BGLB031697-PA"/>
    </source>
</evidence>
<dbReference type="InterPro" id="IPR035914">
    <property type="entry name" value="Sperma_CUB_dom_sf"/>
</dbReference>
<proteinExistence type="predicted"/>
<dbReference type="Gene3D" id="2.60.120.290">
    <property type="entry name" value="Spermadhesin, CUB domain"/>
    <property type="match status" value="2"/>
</dbReference>
<name>A0A2C9LJH2_BIOGL</name>
<dbReference type="InterPro" id="IPR002049">
    <property type="entry name" value="LE_dom"/>
</dbReference>
<dbReference type="InterPro" id="IPR001774">
    <property type="entry name" value="DSL"/>
</dbReference>
<dbReference type="SMART" id="SM00042">
    <property type="entry name" value="CUB"/>
    <property type="match status" value="2"/>
</dbReference>
<dbReference type="CDD" id="cd00041">
    <property type="entry name" value="CUB"/>
    <property type="match status" value="2"/>
</dbReference>
<evidence type="ECO:0000256" key="2">
    <source>
        <dbReference type="ARBA" id="ARBA00022536"/>
    </source>
</evidence>
<dbReference type="PANTHER" id="PTHR24251">
    <property type="entry name" value="OVOCHYMASE-RELATED"/>
    <property type="match status" value="1"/>
</dbReference>
<evidence type="ECO:0000256" key="1">
    <source>
        <dbReference type="ARBA" id="ARBA00022473"/>
    </source>
</evidence>
<dbReference type="Pfam" id="PF00431">
    <property type="entry name" value="CUB"/>
    <property type="match status" value="2"/>
</dbReference>
<dbReference type="FunFam" id="2.60.120.290:FF:000013">
    <property type="entry name" value="Membrane frizzled-related protein"/>
    <property type="match status" value="1"/>
</dbReference>
<dbReference type="KEGG" id="bgt:106076472"/>
<protein>
    <recommendedName>
        <fullName evidence="6">CUB domain-containing protein</fullName>
    </recommendedName>
</protein>
<reference evidence="7" key="1">
    <citation type="submission" date="2020-05" db="UniProtKB">
        <authorList>
            <consortium name="EnsemblMetazoa"/>
        </authorList>
    </citation>
    <scope>IDENTIFICATION</scope>
    <source>
        <strain evidence="7">BB02</strain>
    </source>
</reference>
<evidence type="ECO:0000256" key="5">
    <source>
        <dbReference type="PROSITE-ProRule" id="PRU00059"/>
    </source>
</evidence>
<evidence type="ECO:0000313" key="8">
    <source>
        <dbReference type="Proteomes" id="UP000076420"/>
    </source>
</evidence>
<dbReference type="SUPFAM" id="SSF49854">
    <property type="entry name" value="Spermadhesin, CUB domain"/>
    <property type="match status" value="2"/>
</dbReference>
<sequence>FFNFDLESSINCASDSVEIFDGPNAQSQSIGTYCGTAVPSVRTSKSGQLYVVFKSNSLTQGRGFQAYFEKTASCGGKLTAFSGTITSPGYPTAYSDNLICAWSIEGTSNITLRLTNLSLETTENCLYDFLDVYDGTSIRSPRILHLCNSTSTLTVTTRGNMYIVFRSDESVTSRGFSATYEIANDCQPWTYGSSCSLLCPCDRNSSASCNAQTGQCTCLSGWTGSDCSQRVDPCLSNPCPSNAICFTKSDGYTCLSGVYT</sequence>
<dbReference type="InterPro" id="IPR000859">
    <property type="entry name" value="CUB_dom"/>
</dbReference>
<evidence type="ECO:0000256" key="3">
    <source>
        <dbReference type="ARBA" id="ARBA00022737"/>
    </source>
</evidence>
<evidence type="ECO:0000256" key="4">
    <source>
        <dbReference type="ARBA" id="ARBA00023157"/>
    </source>
</evidence>
<dbReference type="VEuPathDB" id="VectorBase:BGLB031697"/>
<keyword evidence="1" id="KW-0217">Developmental protein</keyword>
<comment type="caution">
    <text evidence="5">Lacks conserved residue(s) required for the propagation of feature annotation.</text>
</comment>
<dbReference type="PANTHER" id="PTHR24251:SF50">
    <property type="entry name" value="ATTRACTIN-LIKE 1A"/>
    <property type="match status" value="1"/>
</dbReference>